<evidence type="ECO:0000259" key="2">
    <source>
        <dbReference type="PROSITE" id="PS50968"/>
    </source>
</evidence>
<evidence type="ECO:0000313" key="3">
    <source>
        <dbReference type="EMBL" id="SDT22798.1"/>
    </source>
</evidence>
<dbReference type="InterPro" id="IPR050709">
    <property type="entry name" value="Biotin_Carboxyl_Carrier/Decarb"/>
</dbReference>
<dbReference type="SUPFAM" id="SSF51230">
    <property type="entry name" value="Single hybrid motif"/>
    <property type="match status" value="1"/>
</dbReference>
<dbReference type="InterPro" id="IPR000089">
    <property type="entry name" value="Biotin_lipoyl"/>
</dbReference>
<name>A0A1H1YMV8_9ACTN</name>
<dbReference type="STRING" id="117157.SAMN04489717_5589"/>
<keyword evidence="1" id="KW-0092">Biotin</keyword>
<dbReference type="PANTHER" id="PTHR45266">
    <property type="entry name" value="OXALOACETATE DECARBOXYLASE ALPHA CHAIN"/>
    <property type="match status" value="1"/>
</dbReference>
<dbReference type="Gene3D" id="2.40.50.100">
    <property type="match status" value="1"/>
</dbReference>
<dbReference type="InterPro" id="IPR011053">
    <property type="entry name" value="Single_hybrid_motif"/>
</dbReference>
<dbReference type="PANTHER" id="PTHR45266:SF3">
    <property type="entry name" value="OXALOACETATE DECARBOXYLASE ALPHA CHAIN"/>
    <property type="match status" value="1"/>
</dbReference>
<gene>
    <name evidence="3" type="ORF">SAMN04489717_5589</name>
</gene>
<protein>
    <submittedName>
        <fullName evidence="3">Biotin-requiring enzyme</fullName>
    </submittedName>
</protein>
<accession>A0A1H1YMV8</accession>
<sequence>MAEQVRAEMVANVFEVAVQSGDSVLAGQTLLVLESMKMEIPVLAEYAGRVREVTVKPGEVVQEGDLLVVLD</sequence>
<feature type="domain" description="Lipoyl-binding" evidence="2">
    <location>
        <begin position="1"/>
        <end position="71"/>
    </location>
</feature>
<dbReference type="RefSeq" id="WP_092656566.1">
    <property type="nucleotide sequence ID" value="NZ_LT629732.1"/>
</dbReference>
<dbReference type="Proteomes" id="UP000198983">
    <property type="component" value="Chromosome I"/>
</dbReference>
<organism evidence="3 4">
    <name type="scientific">Actinopolymorpha singaporensis</name>
    <dbReference type="NCBI Taxonomy" id="117157"/>
    <lineage>
        <taxon>Bacteria</taxon>
        <taxon>Bacillati</taxon>
        <taxon>Actinomycetota</taxon>
        <taxon>Actinomycetes</taxon>
        <taxon>Propionibacteriales</taxon>
        <taxon>Actinopolymorphaceae</taxon>
        <taxon>Actinopolymorpha</taxon>
    </lineage>
</organism>
<dbReference type="OrthoDB" id="163546at2"/>
<dbReference type="EMBL" id="LT629732">
    <property type="protein sequence ID" value="SDT22798.1"/>
    <property type="molecule type" value="Genomic_DNA"/>
</dbReference>
<evidence type="ECO:0000256" key="1">
    <source>
        <dbReference type="ARBA" id="ARBA00023267"/>
    </source>
</evidence>
<dbReference type="CDD" id="cd06850">
    <property type="entry name" value="biotinyl_domain"/>
    <property type="match status" value="1"/>
</dbReference>
<dbReference type="PROSITE" id="PS50968">
    <property type="entry name" value="BIOTINYL_LIPOYL"/>
    <property type="match status" value="1"/>
</dbReference>
<dbReference type="AlphaFoldDB" id="A0A1H1YMV8"/>
<dbReference type="FunFam" id="2.40.50.100:FF:000003">
    <property type="entry name" value="Acetyl-CoA carboxylase biotin carboxyl carrier protein"/>
    <property type="match status" value="1"/>
</dbReference>
<dbReference type="NCBIfam" id="NF004547">
    <property type="entry name" value="PRK05889.1"/>
    <property type="match status" value="1"/>
</dbReference>
<keyword evidence="4" id="KW-1185">Reference proteome</keyword>
<reference evidence="3 4" key="1">
    <citation type="submission" date="2016-10" db="EMBL/GenBank/DDBJ databases">
        <authorList>
            <person name="de Groot N.N."/>
        </authorList>
    </citation>
    <scope>NUCLEOTIDE SEQUENCE [LARGE SCALE GENOMIC DNA]</scope>
    <source>
        <strain evidence="3 4">DSM 22024</strain>
    </source>
</reference>
<proteinExistence type="predicted"/>
<evidence type="ECO:0000313" key="4">
    <source>
        <dbReference type="Proteomes" id="UP000198983"/>
    </source>
</evidence>
<dbReference type="Pfam" id="PF00364">
    <property type="entry name" value="Biotin_lipoyl"/>
    <property type="match status" value="1"/>
</dbReference>